<dbReference type="InterPro" id="IPR028082">
    <property type="entry name" value="Peripla_BP_I"/>
</dbReference>
<dbReference type="CDD" id="cd01392">
    <property type="entry name" value="HTH_LacI"/>
    <property type="match status" value="1"/>
</dbReference>
<evidence type="ECO:0000313" key="6">
    <source>
        <dbReference type="Proteomes" id="UP000517916"/>
    </source>
</evidence>
<comment type="caution">
    <text evidence="5">The sequence shown here is derived from an EMBL/GenBank/DDBJ whole genome shotgun (WGS) entry which is preliminary data.</text>
</comment>
<dbReference type="EMBL" id="JACJID010000004">
    <property type="protein sequence ID" value="MBA8928569.1"/>
    <property type="molecule type" value="Genomic_DNA"/>
</dbReference>
<keyword evidence="3" id="KW-0804">Transcription</keyword>
<dbReference type="InterPro" id="IPR010982">
    <property type="entry name" value="Lambda_DNA-bd_dom_sf"/>
</dbReference>
<reference evidence="5 6" key="1">
    <citation type="submission" date="2020-08" db="EMBL/GenBank/DDBJ databases">
        <title>Genomic Encyclopedia of Archaeal and Bacterial Type Strains, Phase II (KMG-II): from individual species to whole genera.</title>
        <authorList>
            <person name="Goeker M."/>
        </authorList>
    </citation>
    <scope>NUCLEOTIDE SEQUENCE [LARGE SCALE GENOMIC DNA]</scope>
    <source>
        <strain evidence="5 6">DSM 43850</strain>
    </source>
</reference>
<proteinExistence type="predicted"/>
<sequence length="330" mass="35098">MAVTIRDVARQAEVSVATVSRALTSPELVRASTRERVLAVAADLGYQPNLAARGLITGRTGNLGIVVPDLNNPFFTGVLKGVQSQARQSSYAVFVADSDEDPAAERDLVLAMAKQVDGVILCSPGLEEQVVRELARATSLVLINRRVRGIPAALMSSGSGMRQVIDHLVALGHGRIAYLNGPRTSWSNRERRRGLKAAVQRHGVDLVDLGPFPPRYEGGLQAADLALAEGVTAIVAYNDIMALGVLARLRDRGVSVPGQVSLTGFDDLMFAALCQPALTTVAMPVEPTGRLGVDLLLSRLGRDGGAIRQEELDTQLIVRATTAPPSDSRN</sequence>
<dbReference type="RefSeq" id="WP_182838940.1">
    <property type="nucleotide sequence ID" value="NZ_BAAABQ010000032.1"/>
</dbReference>
<dbReference type="InterPro" id="IPR046335">
    <property type="entry name" value="LacI/GalR-like_sensor"/>
</dbReference>
<dbReference type="SMART" id="SM00354">
    <property type="entry name" value="HTH_LACI"/>
    <property type="match status" value="1"/>
</dbReference>
<gene>
    <name evidence="5" type="ORF">BC739_005786</name>
</gene>
<evidence type="ECO:0000256" key="2">
    <source>
        <dbReference type="ARBA" id="ARBA00023125"/>
    </source>
</evidence>
<dbReference type="PROSITE" id="PS00356">
    <property type="entry name" value="HTH_LACI_1"/>
    <property type="match status" value="1"/>
</dbReference>
<name>A0ABR6BPS4_9PSEU</name>
<evidence type="ECO:0000259" key="4">
    <source>
        <dbReference type="PROSITE" id="PS50932"/>
    </source>
</evidence>
<dbReference type="Proteomes" id="UP000517916">
    <property type="component" value="Unassembled WGS sequence"/>
</dbReference>
<feature type="domain" description="HTH lacI-type" evidence="4">
    <location>
        <begin position="3"/>
        <end position="57"/>
    </location>
</feature>
<keyword evidence="1" id="KW-0805">Transcription regulation</keyword>
<evidence type="ECO:0000256" key="3">
    <source>
        <dbReference type="ARBA" id="ARBA00023163"/>
    </source>
</evidence>
<keyword evidence="6" id="KW-1185">Reference proteome</keyword>
<dbReference type="PANTHER" id="PTHR30146">
    <property type="entry name" value="LACI-RELATED TRANSCRIPTIONAL REPRESSOR"/>
    <property type="match status" value="1"/>
</dbReference>
<dbReference type="Pfam" id="PF13377">
    <property type="entry name" value="Peripla_BP_3"/>
    <property type="match status" value="1"/>
</dbReference>
<organism evidence="5 6">
    <name type="scientific">Kutzneria viridogrisea</name>
    <dbReference type="NCBI Taxonomy" id="47990"/>
    <lineage>
        <taxon>Bacteria</taxon>
        <taxon>Bacillati</taxon>
        <taxon>Actinomycetota</taxon>
        <taxon>Actinomycetes</taxon>
        <taxon>Pseudonocardiales</taxon>
        <taxon>Pseudonocardiaceae</taxon>
        <taxon>Kutzneria</taxon>
    </lineage>
</organism>
<evidence type="ECO:0000313" key="5">
    <source>
        <dbReference type="EMBL" id="MBA8928569.1"/>
    </source>
</evidence>
<dbReference type="PANTHER" id="PTHR30146:SF138">
    <property type="entry name" value="TRANSCRIPTIONAL REGULATORY PROTEIN"/>
    <property type="match status" value="1"/>
</dbReference>
<evidence type="ECO:0000256" key="1">
    <source>
        <dbReference type="ARBA" id="ARBA00023015"/>
    </source>
</evidence>
<dbReference type="SUPFAM" id="SSF53822">
    <property type="entry name" value="Periplasmic binding protein-like I"/>
    <property type="match status" value="1"/>
</dbReference>
<dbReference type="SUPFAM" id="SSF47413">
    <property type="entry name" value="lambda repressor-like DNA-binding domains"/>
    <property type="match status" value="1"/>
</dbReference>
<protein>
    <submittedName>
        <fullName evidence="5">LacI family transcriptional regulator</fullName>
    </submittedName>
</protein>
<dbReference type="Pfam" id="PF00356">
    <property type="entry name" value="LacI"/>
    <property type="match status" value="1"/>
</dbReference>
<dbReference type="InterPro" id="IPR000843">
    <property type="entry name" value="HTH_LacI"/>
</dbReference>
<dbReference type="Gene3D" id="1.10.260.40">
    <property type="entry name" value="lambda repressor-like DNA-binding domains"/>
    <property type="match status" value="1"/>
</dbReference>
<dbReference type="CDD" id="cd06267">
    <property type="entry name" value="PBP1_LacI_sugar_binding-like"/>
    <property type="match status" value="1"/>
</dbReference>
<dbReference type="PROSITE" id="PS50932">
    <property type="entry name" value="HTH_LACI_2"/>
    <property type="match status" value="1"/>
</dbReference>
<dbReference type="Gene3D" id="3.40.50.2300">
    <property type="match status" value="2"/>
</dbReference>
<accession>A0ABR6BPS4</accession>
<keyword evidence="2" id="KW-0238">DNA-binding</keyword>